<keyword evidence="1" id="KW-0472">Membrane</keyword>
<dbReference type="InterPro" id="IPR045677">
    <property type="entry name" value="DUF6197"/>
</dbReference>
<reference evidence="2 3" key="1">
    <citation type="submission" date="2019-06" db="EMBL/GenBank/DDBJ databases">
        <title>Draft genome of Aliikangiella marina GYP-15.</title>
        <authorList>
            <person name="Wang G."/>
        </authorList>
    </citation>
    <scope>NUCLEOTIDE SEQUENCE [LARGE SCALE GENOMIC DNA]</scope>
    <source>
        <strain evidence="2 3">GYP-15</strain>
    </source>
</reference>
<feature type="transmembrane region" description="Helical" evidence="1">
    <location>
        <begin position="5"/>
        <end position="22"/>
    </location>
</feature>
<gene>
    <name evidence="2" type="ORF">FLL45_06440</name>
</gene>
<comment type="caution">
    <text evidence="2">The sequence shown here is derived from an EMBL/GenBank/DDBJ whole genome shotgun (WGS) entry which is preliminary data.</text>
</comment>
<evidence type="ECO:0000313" key="3">
    <source>
        <dbReference type="Proteomes" id="UP000317839"/>
    </source>
</evidence>
<dbReference type="EMBL" id="VIKR01000002">
    <property type="protein sequence ID" value="TQV74598.1"/>
    <property type="molecule type" value="Genomic_DNA"/>
</dbReference>
<dbReference type="AlphaFoldDB" id="A0A545TBK1"/>
<accession>A0A545TBK1</accession>
<dbReference type="RefSeq" id="WP_142941213.1">
    <property type="nucleotide sequence ID" value="NZ_VIKR01000002.1"/>
</dbReference>
<feature type="transmembrane region" description="Helical" evidence="1">
    <location>
        <begin position="28"/>
        <end position="45"/>
    </location>
</feature>
<protein>
    <submittedName>
        <fullName evidence="2">Uncharacterized protein</fullName>
    </submittedName>
</protein>
<dbReference type="OrthoDB" id="6064720at2"/>
<name>A0A545TBK1_9GAMM</name>
<dbReference type="Pfam" id="PF19698">
    <property type="entry name" value="DUF6197"/>
    <property type="match status" value="1"/>
</dbReference>
<sequence>MKATTAYLIIQLGILYLLVFGIPASSEWLWGYAVLASLGAVFLYWPHFRYLVSAKPHWLSDENPVNAEDIKVLERALKLLEAPENWDQNDDRHCLIWEKKSLFCAIALAQKEVIGHYSHRSIPAQEVRFTIERNYPKRWDKHPIMDFNNHQATTFDEIQNVLSDTIQRLEQRLKGA</sequence>
<dbReference type="Proteomes" id="UP000317839">
    <property type="component" value="Unassembled WGS sequence"/>
</dbReference>
<evidence type="ECO:0000256" key="1">
    <source>
        <dbReference type="SAM" id="Phobius"/>
    </source>
</evidence>
<keyword evidence="3" id="KW-1185">Reference proteome</keyword>
<evidence type="ECO:0000313" key="2">
    <source>
        <dbReference type="EMBL" id="TQV74598.1"/>
    </source>
</evidence>
<organism evidence="2 3">
    <name type="scientific">Aliikangiella marina</name>
    <dbReference type="NCBI Taxonomy" id="1712262"/>
    <lineage>
        <taxon>Bacteria</taxon>
        <taxon>Pseudomonadati</taxon>
        <taxon>Pseudomonadota</taxon>
        <taxon>Gammaproteobacteria</taxon>
        <taxon>Oceanospirillales</taxon>
        <taxon>Pleioneaceae</taxon>
        <taxon>Aliikangiella</taxon>
    </lineage>
</organism>
<keyword evidence="1" id="KW-1133">Transmembrane helix</keyword>
<keyword evidence="1" id="KW-0812">Transmembrane</keyword>
<proteinExistence type="predicted"/>